<evidence type="ECO:0000313" key="3">
    <source>
        <dbReference type="Proteomes" id="UP000198809"/>
    </source>
</evidence>
<dbReference type="RefSeq" id="WP_036588367.1">
    <property type="nucleotide sequence ID" value="NZ_CP076607.1"/>
</dbReference>
<organism evidence="2 3">
    <name type="scientific">Paenibacillus sophorae</name>
    <dbReference type="NCBI Taxonomy" id="1333845"/>
    <lineage>
        <taxon>Bacteria</taxon>
        <taxon>Bacillati</taxon>
        <taxon>Bacillota</taxon>
        <taxon>Bacilli</taxon>
        <taxon>Bacillales</taxon>
        <taxon>Paenibacillaceae</taxon>
        <taxon>Paenibacillus</taxon>
    </lineage>
</organism>
<gene>
    <name evidence="1" type="ORF">KP014_20920</name>
    <name evidence="2" type="ORF">SAMN04487895_101678</name>
</gene>
<dbReference type="OrthoDB" id="2965969at2"/>
<protein>
    <recommendedName>
        <fullName evidence="5">IrrE N-terminal-like domain-containing protein</fullName>
    </recommendedName>
</protein>
<keyword evidence="4" id="KW-1185">Reference proteome</keyword>
<reference evidence="2 3" key="1">
    <citation type="submission" date="2016-10" db="EMBL/GenBank/DDBJ databases">
        <authorList>
            <person name="de Groot N.N."/>
        </authorList>
    </citation>
    <scope>NUCLEOTIDE SEQUENCE [LARGE SCALE GENOMIC DNA]</scope>
    <source>
        <strain evidence="2 3">CGMCC 1.10238</strain>
    </source>
</reference>
<dbReference type="STRING" id="1333845.SAMN04487895_101678"/>
<evidence type="ECO:0000313" key="2">
    <source>
        <dbReference type="EMBL" id="SEN48641.1"/>
    </source>
</evidence>
<accession>A0A1H8GWX5</accession>
<dbReference type="Proteomes" id="UP000683429">
    <property type="component" value="Chromosome"/>
</dbReference>
<evidence type="ECO:0000313" key="1">
    <source>
        <dbReference type="EMBL" id="QWU14372.1"/>
    </source>
</evidence>
<reference evidence="1 4" key="2">
    <citation type="submission" date="2021-06" db="EMBL/GenBank/DDBJ databases">
        <title>Whole genome sequence of Paenibacillus sophorae DSM23020 for comparative genomics.</title>
        <authorList>
            <person name="Kim M.-J."/>
            <person name="Lee G."/>
            <person name="Shin J.-H."/>
        </authorList>
    </citation>
    <scope>NUCLEOTIDE SEQUENCE [LARGE SCALE GENOMIC DNA]</scope>
    <source>
        <strain evidence="1 4">DSM 23020</strain>
    </source>
</reference>
<dbReference type="Proteomes" id="UP000198809">
    <property type="component" value="Unassembled WGS sequence"/>
</dbReference>
<dbReference type="EMBL" id="CP076607">
    <property type="protein sequence ID" value="QWU14372.1"/>
    <property type="molecule type" value="Genomic_DNA"/>
</dbReference>
<sequence>MWEDLLNEIVNSNDFDCLIVKDEELYKPMVYRPKSNSIHFNIGQVLGISGRFGYLLKDTFMCIAYHEFGHYLDFKNNSELIEKFNSKSYIENKFEFEARAFQLGRNLISDNRLLKIYDNLNKERLTRIDTERFQSL</sequence>
<proteinExistence type="predicted"/>
<dbReference type="AlphaFoldDB" id="A0A1H8GWX5"/>
<evidence type="ECO:0000313" key="4">
    <source>
        <dbReference type="Proteomes" id="UP000683429"/>
    </source>
</evidence>
<name>A0A1H8GWX5_9BACL</name>
<dbReference type="EMBL" id="FODH01000001">
    <property type="protein sequence ID" value="SEN48641.1"/>
    <property type="molecule type" value="Genomic_DNA"/>
</dbReference>
<evidence type="ECO:0008006" key="5">
    <source>
        <dbReference type="Google" id="ProtNLM"/>
    </source>
</evidence>